<keyword evidence="2" id="KW-1185">Reference proteome</keyword>
<organism evidence="1 2">
    <name type="scientific">Russula earlei</name>
    <dbReference type="NCBI Taxonomy" id="71964"/>
    <lineage>
        <taxon>Eukaryota</taxon>
        <taxon>Fungi</taxon>
        <taxon>Dikarya</taxon>
        <taxon>Basidiomycota</taxon>
        <taxon>Agaricomycotina</taxon>
        <taxon>Agaricomycetes</taxon>
        <taxon>Russulales</taxon>
        <taxon>Russulaceae</taxon>
        <taxon>Russula</taxon>
    </lineage>
</organism>
<comment type="caution">
    <text evidence="1">The sequence shown here is derived from an EMBL/GenBank/DDBJ whole genome shotgun (WGS) entry which is preliminary data.</text>
</comment>
<gene>
    <name evidence="1" type="ORF">F5148DRAFT_1327446</name>
</gene>
<evidence type="ECO:0000313" key="2">
    <source>
        <dbReference type="Proteomes" id="UP001207468"/>
    </source>
</evidence>
<dbReference type="EMBL" id="JAGFNK010000285">
    <property type="protein sequence ID" value="KAI9453994.1"/>
    <property type="molecule type" value="Genomic_DNA"/>
</dbReference>
<name>A0ACC0TZU1_9AGAM</name>
<evidence type="ECO:0000313" key="1">
    <source>
        <dbReference type="EMBL" id="KAI9453994.1"/>
    </source>
</evidence>
<proteinExistence type="predicted"/>
<reference evidence="1" key="1">
    <citation type="submission" date="2021-03" db="EMBL/GenBank/DDBJ databases">
        <title>Evolutionary priming and transition to the ectomycorrhizal habit in an iconic lineage of mushroom-forming fungi: is preadaptation a requirement?</title>
        <authorList>
            <consortium name="DOE Joint Genome Institute"/>
            <person name="Looney B.P."/>
            <person name="Miyauchi S."/>
            <person name="Morin E."/>
            <person name="Drula E."/>
            <person name="Courty P.E."/>
            <person name="Chicoki N."/>
            <person name="Fauchery L."/>
            <person name="Kohler A."/>
            <person name="Kuo A."/>
            <person name="LaButti K."/>
            <person name="Pangilinan J."/>
            <person name="Lipzen A."/>
            <person name="Riley R."/>
            <person name="Andreopoulos W."/>
            <person name="He G."/>
            <person name="Johnson J."/>
            <person name="Barry K.W."/>
            <person name="Grigoriev I.V."/>
            <person name="Nagy L."/>
            <person name="Hibbett D."/>
            <person name="Henrissat B."/>
            <person name="Matheny P.B."/>
            <person name="Labbe J."/>
            <person name="Martin A.F."/>
        </authorList>
    </citation>
    <scope>NUCLEOTIDE SEQUENCE</scope>
    <source>
        <strain evidence="1">BPL698</strain>
    </source>
</reference>
<feature type="non-terminal residue" evidence="1">
    <location>
        <position position="1"/>
    </location>
</feature>
<protein>
    <submittedName>
        <fullName evidence="1">Ras GEF</fullName>
    </submittedName>
</protein>
<accession>A0ACC0TZU1</accession>
<sequence length="806" mass="89612">VTVAVIGEKGCGKSAAISKGLKAYKLAEPLTITDSPEDDPLLQYTLREGKVTDEQGGEAILNVLEVDTAVLKARLESSHGMWPDRAPTLDGVIVCCDVSRKDSFAEVEDTLPAFGEARLPIVAIACKCDLDDLLDLKKVHERLTRFDIGLVKVTISNEAGKSRLRLAFDWLLRAISQNRRMPLSHADAASYQNPASPDVLTAPPPWEIPRSDTATPTATMNVSSDLSHVLQSSEAHPVSPTHDPISSTHSRSTGDLTASSTAEKATVLECNTDFTDLESKSSVTAVSLQADTSGIEFSMSSSQYVPWATLDDLLERLLFLAISGDDGGFISHFLLTYRRFASPRSVVLAMQKRMRHLDQGSDDPVFASFAQMRVCHLLDVWTQDYPHDFAVGAAADALNALVKSIVTKTHLLHYGTDLLPFLEVRPLQDKDFAWAMKVDEPTAESDEPYSFSEDDDDVVPPLETTSSQTLGSEDASSTQSLTVASSRERKSSLPLSARSNGTVSIEHVDNVKEILKSLLGVSARLSLCEPQHVAEEITRVGKNLFLLIEPRDWLQHVLVSGKKDPETHSIARFNEVSEHLADWVVSLILCHDKPKSRARQIEKLVEIAEKLRVLNNYSALRAFVAGINNATYPGDPAIARFQENNPKLHKHVQSWELLFNSTGSHRSYRMALRNSKGPCIPALEVHLSDLIRAHVGNGDFHPEDPSKIHWAKYNMMGKFVLLVKNYQIRCRNPEDGYCYSFEERPELREILNVPIMDSEMQQSRIAPPPDSDEYIDRPYLPRTQSRDYADRPSRDAALIRKLMFWV</sequence>
<dbReference type="Proteomes" id="UP001207468">
    <property type="component" value="Unassembled WGS sequence"/>
</dbReference>